<dbReference type="EMBL" id="CP032157">
    <property type="protein sequence ID" value="AXY73720.1"/>
    <property type="molecule type" value="Genomic_DNA"/>
</dbReference>
<accession>A0A3B7MKT3</accession>
<reference evidence="1 2" key="1">
    <citation type="submission" date="2018-09" db="EMBL/GenBank/DDBJ databases">
        <title>Genome sequencing of strain 6GH32-13.</title>
        <authorList>
            <person name="Weon H.-Y."/>
            <person name="Heo J."/>
            <person name="Kwon S.-W."/>
        </authorList>
    </citation>
    <scope>NUCLEOTIDE SEQUENCE [LARGE SCALE GENOMIC DNA]</scope>
    <source>
        <strain evidence="1 2">5GH32-13</strain>
    </source>
</reference>
<dbReference type="OrthoDB" id="666398at2"/>
<dbReference type="AlphaFoldDB" id="A0A3B7MKT3"/>
<dbReference type="Proteomes" id="UP000263900">
    <property type="component" value="Chromosome"/>
</dbReference>
<name>A0A3B7MKT3_9BACT</name>
<evidence type="ECO:0000313" key="2">
    <source>
        <dbReference type="Proteomes" id="UP000263900"/>
    </source>
</evidence>
<dbReference type="KEGG" id="pseg:D3H65_06895"/>
<evidence type="ECO:0000313" key="1">
    <source>
        <dbReference type="EMBL" id="AXY73720.1"/>
    </source>
</evidence>
<protein>
    <submittedName>
        <fullName evidence="1">Uncharacterized protein</fullName>
    </submittedName>
</protein>
<gene>
    <name evidence="1" type="ORF">D3H65_06895</name>
</gene>
<proteinExistence type="predicted"/>
<organism evidence="1 2">
    <name type="scientific">Paraflavitalea soli</name>
    <dbReference type="NCBI Taxonomy" id="2315862"/>
    <lineage>
        <taxon>Bacteria</taxon>
        <taxon>Pseudomonadati</taxon>
        <taxon>Bacteroidota</taxon>
        <taxon>Chitinophagia</taxon>
        <taxon>Chitinophagales</taxon>
        <taxon>Chitinophagaceae</taxon>
        <taxon>Paraflavitalea</taxon>
    </lineage>
</organism>
<sequence>MITSSWTGFGSETIITVRNGKVVGRSFVYKKSEHNGTAWVSTVLEEWTETEAQLGTHDLMAAPVTLDVIYDKAMNDWLQKRDKVSIYFEANNNGMISLCGYVPDGCQDDCLRGIHIGFIEGI</sequence>
<keyword evidence="2" id="KW-1185">Reference proteome</keyword>